<comment type="caution">
    <text evidence="7">The sequence shown here is derived from an EMBL/GenBank/DDBJ whole genome shotgun (WGS) entry which is preliminary data.</text>
</comment>
<accession>A0AA88VWB6</accession>
<gene>
    <name evidence="7" type="ORF">RJ639_006050</name>
</gene>
<dbReference type="PANTHER" id="PTHR45914:SF24">
    <property type="entry name" value="BHLH DOMAIN-CONTAINING PROTEIN"/>
    <property type="match status" value="1"/>
</dbReference>
<dbReference type="GO" id="GO:0003677">
    <property type="term" value="F:DNA binding"/>
    <property type="evidence" value="ECO:0007669"/>
    <property type="project" value="UniProtKB-KW"/>
</dbReference>
<evidence type="ECO:0000313" key="8">
    <source>
        <dbReference type="Proteomes" id="UP001188597"/>
    </source>
</evidence>
<dbReference type="InterPro" id="IPR011598">
    <property type="entry name" value="bHLH_dom"/>
</dbReference>
<evidence type="ECO:0000256" key="2">
    <source>
        <dbReference type="ARBA" id="ARBA00023015"/>
    </source>
</evidence>
<name>A0AA88VWB6_9ASTE</name>
<reference evidence="7" key="1">
    <citation type="submission" date="2022-12" db="EMBL/GenBank/DDBJ databases">
        <title>Draft genome assemblies for two species of Escallonia (Escalloniales).</title>
        <authorList>
            <person name="Chanderbali A."/>
            <person name="Dervinis C."/>
            <person name="Anghel I."/>
            <person name="Soltis D."/>
            <person name="Soltis P."/>
            <person name="Zapata F."/>
        </authorList>
    </citation>
    <scope>NUCLEOTIDE SEQUENCE</scope>
    <source>
        <strain evidence="7">UCBG64.0493</strain>
        <tissue evidence="7">Leaf</tissue>
    </source>
</reference>
<dbReference type="Gene3D" id="4.10.280.10">
    <property type="entry name" value="Helix-loop-helix DNA-binding domain"/>
    <property type="match status" value="1"/>
</dbReference>
<dbReference type="CDD" id="cd11393">
    <property type="entry name" value="bHLH_AtbHLH_like"/>
    <property type="match status" value="1"/>
</dbReference>
<keyword evidence="3" id="KW-0238">DNA-binding</keyword>
<proteinExistence type="predicted"/>
<dbReference type="SMART" id="SM00353">
    <property type="entry name" value="HLH"/>
    <property type="match status" value="1"/>
</dbReference>
<dbReference type="GO" id="GO:0046983">
    <property type="term" value="F:protein dimerization activity"/>
    <property type="evidence" value="ECO:0007669"/>
    <property type="project" value="InterPro"/>
</dbReference>
<sequence>MEGDFQPVISAGFAADVDPFINGMYSTMPFHSLLTLTLQPSPQFTPQASSTADPTPLALYGDKFPANQFHSFCQCSEEIDSRLKVPKNEPPNTDFEGRSTEPFDFLSGSPSFRQFPCLSYLEQVNDEFAITESAPKRLKPFTPPSDGDLIIPQQLLRNFQMSSHGYKPPGIASTAAAVPAERRRRPTVNQVISEKTHRLKKMLPASGGKKMDQATVFEEAYRYIKFLQAQVSVLQSMPGDSSRFATRALCNAQVFGGLGRLNRQQLLQVLVSSPSAQSKIRQKGGQLRMRICSIILSCDDGGAPTADDDGVFASLSRAEQRCTKAATVATGIIRDIMMGCSLDQA</sequence>
<organism evidence="7 8">
    <name type="scientific">Escallonia herrerae</name>
    <dbReference type="NCBI Taxonomy" id="1293975"/>
    <lineage>
        <taxon>Eukaryota</taxon>
        <taxon>Viridiplantae</taxon>
        <taxon>Streptophyta</taxon>
        <taxon>Embryophyta</taxon>
        <taxon>Tracheophyta</taxon>
        <taxon>Spermatophyta</taxon>
        <taxon>Magnoliopsida</taxon>
        <taxon>eudicotyledons</taxon>
        <taxon>Gunneridae</taxon>
        <taxon>Pentapetalae</taxon>
        <taxon>asterids</taxon>
        <taxon>campanulids</taxon>
        <taxon>Escalloniales</taxon>
        <taxon>Escalloniaceae</taxon>
        <taxon>Escallonia</taxon>
    </lineage>
</organism>
<dbReference type="AlphaFoldDB" id="A0AA88VWB6"/>
<dbReference type="GO" id="GO:0005634">
    <property type="term" value="C:nucleus"/>
    <property type="evidence" value="ECO:0007669"/>
    <property type="project" value="UniProtKB-SubCell"/>
</dbReference>
<evidence type="ECO:0000256" key="3">
    <source>
        <dbReference type="ARBA" id="ARBA00023125"/>
    </source>
</evidence>
<evidence type="ECO:0000256" key="5">
    <source>
        <dbReference type="ARBA" id="ARBA00023242"/>
    </source>
</evidence>
<dbReference type="PANTHER" id="PTHR45914">
    <property type="entry name" value="TRANSCRIPTION FACTOR HEC3-RELATED"/>
    <property type="match status" value="1"/>
</dbReference>
<dbReference type="Pfam" id="PF00010">
    <property type="entry name" value="HLH"/>
    <property type="match status" value="1"/>
</dbReference>
<keyword evidence="2" id="KW-0805">Transcription regulation</keyword>
<evidence type="ECO:0000259" key="6">
    <source>
        <dbReference type="PROSITE" id="PS50888"/>
    </source>
</evidence>
<dbReference type="GO" id="GO:0003700">
    <property type="term" value="F:DNA-binding transcription factor activity"/>
    <property type="evidence" value="ECO:0007669"/>
    <property type="project" value="InterPro"/>
</dbReference>
<comment type="subcellular location">
    <subcellularLocation>
        <location evidence="1">Nucleus</location>
    </subcellularLocation>
</comment>
<dbReference type="SUPFAM" id="SSF47459">
    <property type="entry name" value="HLH, helix-loop-helix DNA-binding domain"/>
    <property type="match status" value="1"/>
</dbReference>
<dbReference type="Proteomes" id="UP001188597">
    <property type="component" value="Unassembled WGS sequence"/>
</dbReference>
<keyword evidence="4" id="KW-0804">Transcription</keyword>
<evidence type="ECO:0000256" key="1">
    <source>
        <dbReference type="ARBA" id="ARBA00004123"/>
    </source>
</evidence>
<protein>
    <recommendedName>
        <fullName evidence="6">BHLH domain-containing protein</fullName>
    </recommendedName>
</protein>
<keyword evidence="8" id="KW-1185">Reference proteome</keyword>
<feature type="domain" description="BHLH" evidence="6">
    <location>
        <begin position="172"/>
        <end position="227"/>
    </location>
</feature>
<evidence type="ECO:0000256" key="4">
    <source>
        <dbReference type="ARBA" id="ARBA00023163"/>
    </source>
</evidence>
<dbReference type="InterPro" id="IPR045843">
    <property type="entry name" value="IND-like"/>
</dbReference>
<dbReference type="PROSITE" id="PS50888">
    <property type="entry name" value="BHLH"/>
    <property type="match status" value="1"/>
</dbReference>
<evidence type="ECO:0000313" key="7">
    <source>
        <dbReference type="EMBL" id="KAK3015262.1"/>
    </source>
</evidence>
<dbReference type="EMBL" id="JAVXUP010001158">
    <property type="protein sequence ID" value="KAK3015262.1"/>
    <property type="molecule type" value="Genomic_DNA"/>
</dbReference>
<dbReference type="InterPro" id="IPR045239">
    <property type="entry name" value="bHLH95_bHLH"/>
</dbReference>
<dbReference type="InterPro" id="IPR036638">
    <property type="entry name" value="HLH_DNA-bd_sf"/>
</dbReference>
<keyword evidence="5" id="KW-0539">Nucleus</keyword>